<reference evidence="1 2" key="1">
    <citation type="submission" date="2016-02" db="EMBL/GenBank/DDBJ databases">
        <title>Band-tailed pigeon sequencing and assembly.</title>
        <authorList>
            <person name="Soares A.E."/>
            <person name="Novak B.J."/>
            <person name="Rice E.S."/>
            <person name="O'Connell B."/>
            <person name="Chang D."/>
            <person name="Weber S."/>
            <person name="Shapiro B."/>
        </authorList>
    </citation>
    <scope>NUCLEOTIDE SEQUENCE [LARGE SCALE GENOMIC DNA]</scope>
    <source>
        <strain evidence="1">BTP2013</strain>
        <tissue evidence="1">Blood</tissue>
    </source>
</reference>
<keyword evidence="2" id="KW-1185">Reference proteome</keyword>
<protein>
    <submittedName>
        <fullName evidence="1">Uncharacterized protein</fullName>
    </submittedName>
</protein>
<name>A0A1V4KI50_PATFA</name>
<organism evidence="1 2">
    <name type="scientific">Patagioenas fasciata monilis</name>
    <dbReference type="NCBI Taxonomy" id="372326"/>
    <lineage>
        <taxon>Eukaryota</taxon>
        <taxon>Metazoa</taxon>
        <taxon>Chordata</taxon>
        <taxon>Craniata</taxon>
        <taxon>Vertebrata</taxon>
        <taxon>Euteleostomi</taxon>
        <taxon>Archelosauria</taxon>
        <taxon>Archosauria</taxon>
        <taxon>Dinosauria</taxon>
        <taxon>Saurischia</taxon>
        <taxon>Theropoda</taxon>
        <taxon>Coelurosauria</taxon>
        <taxon>Aves</taxon>
        <taxon>Neognathae</taxon>
        <taxon>Neoaves</taxon>
        <taxon>Columbimorphae</taxon>
        <taxon>Columbiformes</taxon>
        <taxon>Columbidae</taxon>
        <taxon>Patagioenas</taxon>
    </lineage>
</organism>
<accession>A0A1V4KI50</accession>
<comment type="caution">
    <text evidence="1">The sequence shown here is derived from an EMBL/GenBank/DDBJ whole genome shotgun (WGS) entry which is preliminary data.</text>
</comment>
<dbReference type="AlphaFoldDB" id="A0A1V4KI50"/>
<gene>
    <name evidence="1" type="ORF">AV530_015550</name>
</gene>
<evidence type="ECO:0000313" key="1">
    <source>
        <dbReference type="EMBL" id="OPJ84033.1"/>
    </source>
</evidence>
<sequence length="86" mass="9466">MLTVQEGVGQLEGMQDKPGKIWTGRCCDLCLALLRASAALPYTFNKRPQDGSLSFYPVLQHAGNQPSVYTMAWKEEVKSCCQLEAG</sequence>
<dbReference type="EMBL" id="LSYS01003057">
    <property type="protein sequence ID" value="OPJ84033.1"/>
    <property type="molecule type" value="Genomic_DNA"/>
</dbReference>
<proteinExistence type="predicted"/>
<evidence type="ECO:0000313" key="2">
    <source>
        <dbReference type="Proteomes" id="UP000190648"/>
    </source>
</evidence>
<dbReference type="Proteomes" id="UP000190648">
    <property type="component" value="Unassembled WGS sequence"/>
</dbReference>